<evidence type="ECO:0000313" key="2">
    <source>
        <dbReference type="EMBL" id="CAA9482292.1"/>
    </source>
</evidence>
<sequence length="149" mass="15518">GGGKLGRASQVGSRPARALAARAPLLPRRPRSPAGPAGDLRGRRRAAVDGDRPEAEAQARGPDRASAVSAEAARGGVVRRPLRGRLEPAGVGAGDGLGRDPRSRYGRRRGHRARQAQSQVRPLSRGTPRGSVRRTEPRPGAVLEGLGGL</sequence>
<accession>A0A6J4RU86</accession>
<evidence type="ECO:0000256" key="1">
    <source>
        <dbReference type="SAM" id="MobiDB-lite"/>
    </source>
</evidence>
<feature type="compositionally biased region" description="Low complexity" evidence="1">
    <location>
        <begin position="12"/>
        <end position="39"/>
    </location>
</feature>
<feature type="compositionally biased region" description="Basic and acidic residues" evidence="1">
    <location>
        <begin position="46"/>
        <end position="63"/>
    </location>
</feature>
<reference evidence="2" key="1">
    <citation type="submission" date="2020-02" db="EMBL/GenBank/DDBJ databases">
        <authorList>
            <person name="Meier V. D."/>
        </authorList>
    </citation>
    <scope>NUCLEOTIDE SEQUENCE</scope>
    <source>
        <strain evidence="2">AVDCRST_MAG45</strain>
    </source>
</reference>
<proteinExistence type="predicted"/>
<feature type="non-terminal residue" evidence="2">
    <location>
        <position position="1"/>
    </location>
</feature>
<feature type="compositionally biased region" description="Basic residues" evidence="1">
    <location>
        <begin position="104"/>
        <end position="114"/>
    </location>
</feature>
<name>A0A6J4RU86_9ACTN</name>
<dbReference type="EMBL" id="CADCVU010000020">
    <property type="protein sequence ID" value="CAA9482292.1"/>
    <property type="molecule type" value="Genomic_DNA"/>
</dbReference>
<protein>
    <submittedName>
        <fullName evidence="2">Uncharacterized protein</fullName>
    </submittedName>
</protein>
<gene>
    <name evidence="2" type="ORF">AVDCRST_MAG45-238</name>
</gene>
<feature type="non-terminal residue" evidence="2">
    <location>
        <position position="149"/>
    </location>
</feature>
<feature type="region of interest" description="Disordered" evidence="1">
    <location>
        <begin position="1"/>
        <end position="149"/>
    </location>
</feature>
<organism evidence="2">
    <name type="scientific">uncultured Solirubrobacterales bacterium</name>
    <dbReference type="NCBI Taxonomy" id="768556"/>
    <lineage>
        <taxon>Bacteria</taxon>
        <taxon>Bacillati</taxon>
        <taxon>Actinomycetota</taxon>
        <taxon>Thermoleophilia</taxon>
        <taxon>Solirubrobacterales</taxon>
        <taxon>environmental samples</taxon>
    </lineage>
</organism>
<dbReference type="AlphaFoldDB" id="A0A6J4RU86"/>